<dbReference type="EMBL" id="LR798270">
    <property type="protein sequence ID" value="CAB5218959.1"/>
    <property type="molecule type" value="Genomic_DNA"/>
</dbReference>
<proteinExistence type="predicted"/>
<sequence length="570" mass="60860">MAASDYTFQINGIVSTDKTVLQNLDILTGACATWLTYDTAAGQWAVVINQAGTSQASFTDSNIIGAITISGSGIDRLYNSVRVEFPHVDLNDNRDFILDTIPAGDWYPNEIANTLNMAFDCINDPVQAEYVGLIELKQGRLDQVIRFQTDFSRLGLTAGDLIDVTSSVYGFTNKVFRILSLKETDTDSGAIMLDITAQEYSAAVYSTADLARYTRTNSTGIVTMGAIGVPGTPEVNKTEYNSRPRVTISSTVPTGHVEAMEFWYTPDTYTYDVNRVYTLLDTIRPAAGNTLTYGNTITVTNDSLPSGNLYVKTRGINGQTTGPFSTPAGFVYTPVQVADSINENTTVTSGGSIATSLGALALLSAVNGLFSGNTATGGLFNKVFDLFKSNTGVDLVKQATTGGASVTNITFGSNATAAGWHVTKTGSTYVLELGGTASVGITQTWDFGDSADPYQYSSTSNNITVDLLTIAVTYCGMSLVLDESAMPTGYDHALSVARVFYDSSLVQYFELTPVNAYGGYNASDLYAGALDLSDWATPAPLTLQIWAAGDDPDVDTPILNQQYGSMTFTS</sequence>
<evidence type="ECO:0000313" key="1">
    <source>
        <dbReference type="EMBL" id="CAB5218959.1"/>
    </source>
</evidence>
<evidence type="ECO:0008006" key="2">
    <source>
        <dbReference type="Google" id="ProtNLM"/>
    </source>
</evidence>
<organism evidence="1">
    <name type="scientific">uncultured Caudovirales phage</name>
    <dbReference type="NCBI Taxonomy" id="2100421"/>
    <lineage>
        <taxon>Viruses</taxon>
        <taxon>Duplodnaviria</taxon>
        <taxon>Heunggongvirae</taxon>
        <taxon>Uroviricota</taxon>
        <taxon>Caudoviricetes</taxon>
        <taxon>Peduoviridae</taxon>
        <taxon>Maltschvirus</taxon>
        <taxon>Maltschvirus maltsch</taxon>
    </lineage>
</organism>
<protein>
    <recommendedName>
        <fullName evidence="2">Tip attachment protein J</fullName>
    </recommendedName>
</protein>
<accession>A0A6J7WLJ8</accession>
<reference evidence="1" key="1">
    <citation type="submission" date="2020-05" db="EMBL/GenBank/DDBJ databases">
        <authorList>
            <person name="Chiriac C."/>
            <person name="Salcher M."/>
            <person name="Ghai R."/>
            <person name="Kavagutti S V."/>
        </authorList>
    </citation>
    <scope>NUCLEOTIDE SEQUENCE</scope>
</reference>
<gene>
    <name evidence="1" type="ORF">UFOVP224_14</name>
</gene>
<name>A0A6J7WLJ8_9CAUD</name>